<evidence type="ECO:0000313" key="11">
    <source>
        <dbReference type="EMBL" id="CAL5141911.1"/>
    </source>
</evidence>
<dbReference type="GO" id="GO:0009383">
    <property type="term" value="F:rRNA (cytosine-C5-)-methyltransferase activity"/>
    <property type="evidence" value="ECO:0007669"/>
    <property type="project" value="TreeGrafter"/>
</dbReference>
<feature type="active site" description="Nucleophile" evidence="9">
    <location>
        <position position="264"/>
    </location>
</feature>
<dbReference type="Gene3D" id="3.30.70.1170">
    <property type="entry name" value="Sun protein, domain 3"/>
    <property type="match status" value="1"/>
</dbReference>
<keyword evidence="5 9" id="KW-0808">Transferase</keyword>
<dbReference type="Pfam" id="PF22458">
    <property type="entry name" value="RsmF-B_ferredox"/>
    <property type="match status" value="1"/>
</dbReference>
<comment type="similarity">
    <text evidence="2 9">Belongs to the class I-like SAM-binding methyltransferase superfamily. RsmB/NOP family.</text>
</comment>
<dbReference type="FunFam" id="3.30.70.1170:FF:000001">
    <property type="entry name" value="Ribosomal RNA methyltransferase Nop2"/>
    <property type="match status" value="1"/>
</dbReference>
<sequence length="334" mass="37087">MLSDFKSRAPAGLSRKSCIDSLLEDLCKRYSYNKFLAHKLFDLFPKEVIEYIEANEVDRPVTLRTNTLKTRRRELAQALINRGVNLDPLEPWSRVGLVVYSSQVPLGATPEYLAGHYILQGASSMLPVMALAPKPGQRVLDLCAAPGGKATYIAQLMKNTGTLFANEINPTRAKALVGNCHRMGIVNTVICVEDGRNFPKIMSNFDRVLLDAPCSGTGIIAKDPSVKATKTNEDIIRCTVLQKELILAAIDACKVGGYVVYSTCSILVEEDEAVVNYALGKRKVCLVETKLFGEKGFISFKGLRFHPKMERSRRYYPHKHNVDGFFVAKLKKLG</sequence>
<keyword evidence="7 9" id="KW-0694">RNA-binding</keyword>
<dbReference type="PROSITE" id="PS51686">
    <property type="entry name" value="SAM_MT_RSMB_NOP"/>
    <property type="match status" value="1"/>
</dbReference>
<dbReference type="InterPro" id="IPR049560">
    <property type="entry name" value="MeTrfase_RsmB-F_NOP2_cat"/>
</dbReference>
<dbReference type="GO" id="GO:0000470">
    <property type="term" value="P:maturation of LSU-rRNA"/>
    <property type="evidence" value="ECO:0007669"/>
    <property type="project" value="TreeGrafter"/>
</dbReference>
<dbReference type="PRINTS" id="PR02008">
    <property type="entry name" value="RCMTFAMILY"/>
</dbReference>
<dbReference type="PRINTS" id="PR02012">
    <property type="entry name" value="RCMTNOP2"/>
</dbReference>
<feature type="binding site" evidence="9">
    <location>
        <position position="167"/>
    </location>
    <ligand>
        <name>S-adenosyl-L-methionine</name>
        <dbReference type="ChEBI" id="CHEBI:59789"/>
    </ligand>
</feature>
<dbReference type="InterPro" id="IPR054728">
    <property type="entry name" value="RsmB-like_ferredoxin"/>
</dbReference>
<dbReference type="GO" id="GO:0005730">
    <property type="term" value="C:nucleolus"/>
    <property type="evidence" value="ECO:0007669"/>
    <property type="project" value="UniProtKB-SubCell"/>
</dbReference>
<evidence type="ECO:0000256" key="6">
    <source>
        <dbReference type="ARBA" id="ARBA00022691"/>
    </source>
</evidence>
<protein>
    <recommendedName>
        <fullName evidence="10">SAM-dependent MTase RsmB/NOP-type domain-containing protein</fullName>
    </recommendedName>
</protein>
<dbReference type="InterPro" id="IPR023267">
    <property type="entry name" value="RCMT"/>
</dbReference>
<dbReference type="InterPro" id="IPR018314">
    <property type="entry name" value="RsmB/NOL1/NOP2-like_CS"/>
</dbReference>
<evidence type="ECO:0000256" key="9">
    <source>
        <dbReference type="PROSITE-ProRule" id="PRU01023"/>
    </source>
</evidence>
<dbReference type="InterPro" id="IPR023273">
    <property type="entry name" value="RCMT_NOP2"/>
</dbReference>
<feature type="domain" description="SAM-dependent MTase RsmB/NOP-type" evidence="10">
    <location>
        <begin position="51"/>
        <end position="333"/>
    </location>
</feature>
<dbReference type="InterPro" id="IPR001678">
    <property type="entry name" value="MeTrfase_RsmB-F_NOP2_dom"/>
</dbReference>
<gene>
    <name evidence="11" type="ORF">CDAUBV1_LOCUS17206</name>
</gene>
<dbReference type="Pfam" id="PF01189">
    <property type="entry name" value="Methyltr_RsmB-F"/>
    <property type="match status" value="1"/>
</dbReference>
<feature type="binding site" evidence="9">
    <location>
        <begin position="143"/>
        <end position="149"/>
    </location>
    <ligand>
        <name>S-adenosyl-L-methionine</name>
        <dbReference type="ChEBI" id="CHEBI:59789"/>
    </ligand>
</feature>
<dbReference type="PANTHER" id="PTHR22807:SF30">
    <property type="entry name" value="28S RRNA (CYTOSINE(4447)-C(5))-METHYLTRANSFERASE-RELATED"/>
    <property type="match status" value="1"/>
</dbReference>
<evidence type="ECO:0000256" key="1">
    <source>
        <dbReference type="ARBA" id="ARBA00004604"/>
    </source>
</evidence>
<accession>A0AAV2TY08</accession>
<evidence type="ECO:0000256" key="7">
    <source>
        <dbReference type="ARBA" id="ARBA00022884"/>
    </source>
</evidence>
<evidence type="ECO:0000259" key="10">
    <source>
        <dbReference type="PROSITE" id="PS51686"/>
    </source>
</evidence>
<feature type="binding site" evidence="9">
    <location>
        <position position="211"/>
    </location>
    <ligand>
        <name>S-adenosyl-L-methionine</name>
        <dbReference type="ChEBI" id="CHEBI:59789"/>
    </ligand>
</feature>
<keyword evidence="8" id="KW-0539">Nucleus</keyword>
<evidence type="ECO:0000313" key="12">
    <source>
        <dbReference type="Proteomes" id="UP001497525"/>
    </source>
</evidence>
<dbReference type="CDD" id="cd02440">
    <property type="entry name" value="AdoMet_MTases"/>
    <property type="match status" value="1"/>
</dbReference>
<dbReference type="Proteomes" id="UP001497525">
    <property type="component" value="Unassembled WGS sequence"/>
</dbReference>
<dbReference type="InterPro" id="IPR011023">
    <property type="entry name" value="Nop2p"/>
</dbReference>
<evidence type="ECO:0000256" key="8">
    <source>
        <dbReference type="ARBA" id="ARBA00023242"/>
    </source>
</evidence>
<dbReference type="Gene3D" id="3.40.50.150">
    <property type="entry name" value="Vaccinia Virus protein VP39"/>
    <property type="match status" value="1"/>
</dbReference>
<dbReference type="GO" id="GO:0003723">
    <property type="term" value="F:RNA binding"/>
    <property type="evidence" value="ECO:0007669"/>
    <property type="project" value="UniProtKB-UniRule"/>
</dbReference>
<dbReference type="SUPFAM" id="SSF53335">
    <property type="entry name" value="S-adenosyl-L-methionine-dependent methyltransferases"/>
    <property type="match status" value="1"/>
</dbReference>
<keyword evidence="4 9" id="KW-0489">Methyltransferase</keyword>
<dbReference type="AlphaFoldDB" id="A0AAV2TY08"/>
<keyword evidence="3" id="KW-0690">Ribosome biogenesis</keyword>
<dbReference type="EMBL" id="CAXLJL010000933">
    <property type="protein sequence ID" value="CAL5141911.1"/>
    <property type="molecule type" value="Genomic_DNA"/>
</dbReference>
<keyword evidence="6 9" id="KW-0949">S-adenosyl-L-methionine</keyword>
<evidence type="ECO:0000256" key="3">
    <source>
        <dbReference type="ARBA" id="ARBA00022517"/>
    </source>
</evidence>
<reference evidence="11" key="1">
    <citation type="submission" date="2024-06" db="EMBL/GenBank/DDBJ databases">
        <authorList>
            <person name="Liu X."/>
            <person name="Lenzi L."/>
            <person name="Haldenby T S."/>
            <person name="Uol C."/>
        </authorList>
    </citation>
    <scope>NUCLEOTIDE SEQUENCE</scope>
</reference>
<proteinExistence type="inferred from homology"/>
<comment type="subcellular location">
    <subcellularLocation>
        <location evidence="1">Nucleus</location>
        <location evidence="1">Nucleolus</location>
    </subcellularLocation>
</comment>
<feature type="binding site" evidence="9">
    <location>
        <position position="194"/>
    </location>
    <ligand>
        <name>S-adenosyl-L-methionine</name>
        <dbReference type="ChEBI" id="CHEBI:59789"/>
    </ligand>
</feature>
<evidence type="ECO:0000256" key="2">
    <source>
        <dbReference type="ARBA" id="ARBA00007494"/>
    </source>
</evidence>
<evidence type="ECO:0000256" key="4">
    <source>
        <dbReference type="ARBA" id="ARBA00022603"/>
    </source>
</evidence>
<comment type="caution">
    <text evidence="11">The sequence shown here is derived from an EMBL/GenBank/DDBJ whole genome shotgun (WGS) entry which is preliminary data.</text>
</comment>
<organism evidence="11 12">
    <name type="scientific">Calicophoron daubneyi</name>
    <name type="common">Rumen fluke</name>
    <name type="synonym">Paramphistomum daubneyi</name>
    <dbReference type="NCBI Taxonomy" id="300641"/>
    <lineage>
        <taxon>Eukaryota</taxon>
        <taxon>Metazoa</taxon>
        <taxon>Spiralia</taxon>
        <taxon>Lophotrochozoa</taxon>
        <taxon>Platyhelminthes</taxon>
        <taxon>Trematoda</taxon>
        <taxon>Digenea</taxon>
        <taxon>Plagiorchiida</taxon>
        <taxon>Pronocephalata</taxon>
        <taxon>Paramphistomoidea</taxon>
        <taxon>Paramphistomidae</taxon>
        <taxon>Calicophoron</taxon>
    </lineage>
</organism>
<dbReference type="GO" id="GO:0070475">
    <property type="term" value="P:rRNA base methylation"/>
    <property type="evidence" value="ECO:0007669"/>
    <property type="project" value="TreeGrafter"/>
</dbReference>
<dbReference type="InterPro" id="IPR029063">
    <property type="entry name" value="SAM-dependent_MTases_sf"/>
</dbReference>
<name>A0AAV2TY08_CALDB</name>
<dbReference type="PROSITE" id="PS01153">
    <property type="entry name" value="NOL1_NOP2_SUN"/>
    <property type="match status" value="1"/>
</dbReference>
<dbReference type="PANTHER" id="PTHR22807">
    <property type="entry name" value="NOP2 YEAST -RELATED NOL1/NOP2/FMU SUN DOMAIN-CONTAINING"/>
    <property type="match status" value="1"/>
</dbReference>
<dbReference type="NCBIfam" id="TIGR00446">
    <property type="entry name" value="nop2p"/>
    <property type="match status" value="1"/>
</dbReference>
<evidence type="ECO:0000256" key="5">
    <source>
        <dbReference type="ARBA" id="ARBA00022679"/>
    </source>
</evidence>